<keyword evidence="2" id="KW-1185">Reference proteome</keyword>
<gene>
    <name evidence="1" type="ORF">E5K00_12455</name>
</gene>
<name>A0A4Z0Q9Z7_9BACT</name>
<organism evidence="1 2">
    <name type="scientific">Hymenobacter aquaticus</name>
    <dbReference type="NCBI Taxonomy" id="1867101"/>
    <lineage>
        <taxon>Bacteria</taxon>
        <taxon>Pseudomonadati</taxon>
        <taxon>Bacteroidota</taxon>
        <taxon>Cytophagia</taxon>
        <taxon>Cytophagales</taxon>
        <taxon>Hymenobacteraceae</taxon>
        <taxon>Hymenobacter</taxon>
    </lineage>
</organism>
<evidence type="ECO:0000313" key="1">
    <source>
        <dbReference type="EMBL" id="TGE25963.1"/>
    </source>
</evidence>
<evidence type="ECO:0000313" key="2">
    <source>
        <dbReference type="Proteomes" id="UP000297549"/>
    </source>
</evidence>
<proteinExistence type="predicted"/>
<dbReference type="AlphaFoldDB" id="A0A4Z0Q9Z7"/>
<dbReference type="Proteomes" id="UP000297549">
    <property type="component" value="Unassembled WGS sequence"/>
</dbReference>
<reference evidence="1 2" key="1">
    <citation type="submission" date="2019-04" db="EMBL/GenBank/DDBJ databases">
        <authorList>
            <person name="Feng G."/>
            <person name="Zhang J."/>
            <person name="Zhu H."/>
        </authorList>
    </citation>
    <scope>NUCLEOTIDE SEQUENCE [LARGE SCALE GENOMIC DNA]</scope>
    <source>
        <strain evidence="1 2">JCM 31653</strain>
    </source>
</reference>
<comment type="caution">
    <text evidence="1">The sequence shown here is derived from an EMBL/GenBank/DDBJ whole genome shotgun (WGS) entry which is preliminary data.</text>
</comment>
<dbReference type="OrthoDB" id="5169556at2"/>
<accession>A0A4Z0Q9Z7</accession>
<sequence>MAEKHPLYPIAYQTIQAAWGFRPDRDIKSVHLANGFFRHLCDGGSSEVKLLKDVVASRRGNSPRSSTDILRMPAFRQVIEAPEASKAAEQATERLRQALDEVLHQDGAFYAAARNSTLTLTHRQHLTNDTYDQGAGSLLAQVLLDAPGQPAVAAVRQALDTPDNTVYRLTQPLLTPGTGSLGTFAGQATAAVRARLAASCVLPNWQTCFATLTEHYTHPAAGQAPLEKTAFLQRAVSLAGIGLLLHLYNSSPGTGCQPLFLCADHPTPSIREIGRHSLALARRRLRGAFRDALRAELEKRGDQHRTTAEYEAWADTRLLEKERAQYLDEFTQQIEAGLSDFEAAVRALTGPGLKAAGSKSAESCASSLGQRLGLQWPRRQGSGKPYLAPVAAVYDALVSGLLAPGEVLPAEDFWQLAYERFGLLCGAVLPDDQARLASVGIRNASLADLQANARAVLDELRHLGYARTYADEVTLISASW</sequence>
<dbReference type="RefSeq" id="WP_135463542.1">
    <property type="nucleotide sequence ID" value="NZ_SRLC01000001.1"/>
</dbReference>
<protein>
    <submittedName>
        <fullName evidence="1">Uncharacterized protein</fullName>
    </submittedName>
</protein>
<dbReference type="EMBL" id="SRLC01000001">
    <property type="protein sequence ID" value="TGE25963.1"/>
    <property type="molecule type" value="Genomic_DNA"/>
</dbReference>